<evidence type="ECO:0000313" key="2">
    <source>
        <dbReference type="EMBL" id="SDD61569.1"/>
    </source>
</evidence>
<dbReference type="EMBL" id="FNAK01000002">
    <property type="protein sequence ID" value="SDD61569.1"/>
    <property type="molecule type" value="Genomic_DNA"/>
</dbReference>
<dbReference type="InterPro" id="IPR016181">
    <property type="entry name" value="Acyl_CoA_acyltransferase"/>
</dbReference>
<dbReference type="PROSITE" id="PS51186">
    <property type="entry name" value="GNAT"/>
    <property type="match status" value="1"/>
</dbReference>
<dbReference type="PANTHER" id="PTHR43792">
    <property type="entry name" value="GNAT FAMILY, PUTATIVE (AFU_ORTHOLOGUE AFUA_3G00765)-RELATED-RELATED"/>
    <property type="match status" value="1"/>
</dbReference>
<dbReference type="InterPro" id="IPR051531">
    <property type="entry name" value="N-acetyltransferase"/>
</dbReference>
<name>A0A1G6W6X0_9PROT</name>
<dbReference type="OrthoDB" id="9804153at2"/>
<organism evidence="2 3">
    <name type="scientific">Kordiimonas lacus</name>
    <dbReference type="NCBI Taxonomy" id="637679"/>
    <lineage>
        <taxon>Bacteria</taxon>
        <taxon>Pseudomonadati</taxon>
        <taxon>Pseudomonadota</taxon>
        <taxon>Alphaproteobacteria</taxon>
        <taxon>Kordiimonadales</taxon>
        <taxon>Kordiimonadaceae</taxon>
        <taxon>Kordiimonas</taxon>
    </lineage>
</organism>
<proteinExistence type="predicted"/>
<dbReference type="InterPro" id="IPR000182">
    <property type="entry name" value="GNAT_dom"/>
</dbReference>
<dbReference type="Proteomes" id="UP000183685">
    <property type="component" value="Unassembled WGS sequence"/>
</dbReference>
<dbReference type="STRING" id="637679.GCA_001550055_02715"/>
<accession>A0A1G6W6X0</accession>
<evidence type="ECO:0000313" key="3">
    <source>
        <dbReference type="Proteomes" id="UP000183685"/>
    </source>
</evidence>
<reference evidence="2 3" key="1">
    <citation type="submission" date="2016-10" db="EMBL/GenBank/DDBJ databases">
        <authorList>
            <person name="de Groot N.N."/>
        </authorList>
    </citation>
    <scope>NUCLEOTIDE SEQUENCE [LARGE SCALE GENOMIC DNA]</scope>
    <source>
        <strain evidence="2 3">CGMCC 1.9109</strain>
    </source>
</reference>
<protein>
    <submittedName>
        <fullName evidence="2">Protein N-acetyltransferase, RimJ/RimL family</fullName>
    </submittedName>
</protein>
<dbReference type="GO" id="GO:0016747">
    <property type="term" value="F:acyltransferase activity, transferring groups other than amino-acyl groups"/>
    <property type="evidence" value="ECO:0007669"/>
    <property type="project" value="InterPro"/>
</dbReference>
<dbReference type="Pfam" id="PF13302">
    <property type="entry name" value="Acetyltransf_3"/>
    <property type="match status" value="1"/>
</dbReference>
<dbReference type="Gene3D" id="3.40.630.30">
    <property type="match status" value="1"/>
</dbReference>
<sequence length="172" mass="19381">MELKTDRLTLRFPAKDDAEAIQQALDDSDVVRMLQVVPYPYTLEMARDFIGLVQDEWEKKASYIAAVIAPSGLVGLAGAHHWDKDKKQVELGYWFARKAWGNGYATEAAKAVCDFAFDHWPIDKIIVSVFDDNPASKRVVEKLGFKETGPHTIYSVGRKAEVSATWYDLART</sequence>
<feature type="domain" description="N-acetyltransferase" evidence="1">
    <location>
        <begin position="20"/>
        <end position="172"/>
    </location>
</feature>
<keyword evidence="2" id="KW-0808">Transferase</keyword>
<dbReference type="RefSeq" id="WP_068305943.1">
    <property type="nucleotide sequence ID" value="NZ_FNAK01000002.1"/>
</dbReference>
<keyword evidence="3" id="KW-1185">Reference proteome</keyword>
<dbReference type="SUPFAM" id="SSF55729">
    <property type="entry name" value="Acyl-CoA N-acyltransferases (Nat)"/>
    <property type="match status" value="1"/>
</dbReference>
<evidence type="ECO:0000259" key="1">
    <source>
        <dbReference type="PROSITE" id="PS51186"/>
    </source>
</evidence>
<gene>
    <name evidence="2" type="ORF">SAMN04488071_1000</name>
</gene>
<dbReference type="AlphaFoldDB" id="A0A1G6W6X0"/>
<dbReference type="PANTHER" id="PTHR43792:SF1">
    <property type="entry name" value="N-ACETYLTRANSFERASE DOMAIN-CONTAINING PROTEIN"/>
    <property type="match status" value="1"/>
</dbReference>